<comment type="caution">
    <text evidence="7">The sequence shown here is derived from an EMBL/GenBank/DDBJ whole genome shotgun (WGS) entry which is preliminary data.</text>
</comment>
<dbReference type="PANTHER" id="PTHR19328:SF13">
    <property type="entry name" value="HIPL1 PROTEIN"/>
    <property type="match status" value="1"/>
</dbReference>
<dbReference type="Proteomes" id="UP000323188">
    <property type="component" value="Unassembled WGS sequence"/>
</dbReference>
<keyword evidence="1 3" id="KW-0479">Metal-binding</keyword>
<keyword evidence="2 3" id="KW-0408">Iron</keyword>
<dbReference type="GO" id="GO:0046872">
    <property type="term" value="F:metal ion binding"/>
    <property type="evidence" value="ECO:0007669"/>
    <property type="project" value="UniProtKB-KW"/>
</dbReference>
<protein>
    <submittedName>
        <fullName evidence="7">PKD domain-containing protein</fullName>
    </submittedName>
</protein>
<dbReference type="PROSITE" id="PS50231">
    <property type="entry name" value="RICIN_B_LECTIN"/>
    <property type="match status" value="1"/>
</dbReference>
<evidence type="ECO:0000256" key="3">
    <source>
        <dbReference type="PROSITE-ProRule" id="PRU00433"/>
    </source>
</evidence>
<dbReference type="InterPro" id="IPR000601">
    <property type="entry name" value="PKD_dom"/>
</dbReference>
<feature type="domain" description="PKD" evidence="5">
    <location>
        <begin position="1492"/>
        <end position="1573"/>
    </location>
</feature>
<dbReference type="CDD" id="cd00161">
    <property type="entry name" value="beta-trefoil_Ricin-like"/>
    <property type="match status" value="3"/>
</dbReference>
<dbReference type="InterPro" id="IPR011041">
    <property type="entry name" value="Quinoprot_gluc/sorb_DH_b-prop"/>
</dbReference>
<evidence type="ECO:0000259" key="5">
    <source>
        <dbReference type="PROSITE" id="PS50093"/>
    </source>
</evidence>
<dbReference type="InterPro" id="IPR013783">
    <property type="entry name" value="Ig-like_fold"/>
</dbReference>
<evidence type="ECO:0000256" key="2">
    <source>
        <dbReference type="ARBA" id="ARBA00023004"/>
    </source>
</evidence>
<dbReference type="InterPro" id="IPR009056">
    <property type="entry name" value="Cyt_c-like_dom"/>
</dbReference>
<dbReference type="PROSITE" id="PS50093">
    <property type="entry name" value="PKD"/>
    <property type="match status" value="5"/>
</dbReference>
<evidence type="ECO:0000259" key="6">
    <source>
        <dbReference type="PROSITE" id="PS51007"/>
    </source>
</evidence>
<feature type="domain" description="PKD" evidence="5">
    <location>
        <begin position="1754"/>
        <end position="1839"/>
    </location>
</feature>
<dbReference type="Pfam" id="PF07995">
    <property type="entry name" value="GSDH"/>
    <property type="match status" value="2"/>
</dbReference>
<dbReference type="Gene3D" id="2.60.40.10">
    <property type="entry name" value="Immunoglobulins"/>
    <property type="match status" value="5"/>
</dbReference>
<dbReference type="PANTHER" id="PTHR19328">
    <property type="entry name" value="HEDGEHOG-INTERACTING PROTEIN"/>
    <property type="match status" value="1"/>
</dbReference>
<reference evidence="7 8" key="1">
    <citation type="submission" date="2019-09" db="EMBL/GenBank/DDBJ databases">
        <authorList>
            <person name="Khan S.A."/>
            <person name="Jeon C.O."/>
            <person name="Chun B.H."/>
            <person name="Jeong S.E."/>
        </authorList>
    </citation>
    <scope>NUCLEOTIDE SEQUENCE [LARGE SCALE GENOMIC DNA]</scope>
    <source>
        <strain evidence="7 8">KCTC 42508</strain>
    </source>
</reference>
<feature type="domain" description="PKD" evidence="5">
    <location>
        <begin position="1841"/>
        <end position="1921"/>
    </location>
</feature>
<evidence type="ECO:0000256" key="1">
    <source>
        <dbReference type="ARBA" id="ARBA00022723"/>
    </source>
</evidence>
<feature type="domain" description="Cytochrome c" evidence="6">
    <location>
        <begin position="618"/>
        <end position="723"/>
    </location>
</feature>
<sequence>MKNNYEFNSKKIRKYLYILSATLFGAGIMSFGPMFFGPGMTTPEAFSVAVNTGFPVAGVNTPAYEVAFPNLTFDSPITFNPVPGQNRIVVGQLDGKVYWISTDNSTAQRNLIVDWSSEVGDRNEGAVWDGGFLGLAIHPDFGTDPTKNYMFAYYSTNAASNNLGTPQGFRCSVENFSGNYLVLARFRVDPVTMSYVPNSQQIMMRRELYNTTHRGGGMTFGPDGYLYVTTGDQATYANAQDIANNLDGGVLRLDVDMNPATGHAPKRFLQDPGVGNTHPDSDGLETSGAFYFIPNDNPFNVPLGDSSSPVFEEYYTIGHRSPHRLTMDSATGDLYIGEVGEATHEEINILRNSPSTAGNNYGWPFYEGFAGFTPPTQSGVPCNVTLYPGTDLTDPLTDFTRQEAWSIIGGYVYNGSIAQYQGRYIAGDYVTNQLYAIDTQSGAKENLGVGPGEMISFGQDSNGELYILRLGNNGSGIYRLRESIDINSAPTLLSDTGVFVTDVDGDFSDIGQLSVTNGFIPYDMIQPFWSDGALKSRWMAIPNNGTHDTPAEQIQWSEDGDWQFPVGSVLVKHFDYPDESRPNQTRKIETRFSIKGTDGNFYFLTYKWNAAETDATLVDMSTGETVSIDITRGGNQETIEWLYPSNSQCLNCHNPALGGTLGPRTRNLNSDYDYSAKGGTVGNQLVTLSTLGILNENITDTDTPGYLTHKAIDDLNATLDERARSYLDNNCAYCHQPATGNRADFDLRLFNTLAQTGLLTAGINQAVPAMAPDQEILFPGDASKSQLYHRANSLEPGVKMPPLAKGIVDTEGVALLEAWINQLEAPAPPPLGDYRIVNRASGQTLQVPDAGTANSANVATGGYAGLAHQNFALEDAAVAGYHQLKALHSDKYLDVAAASTANGANVWQYTGNGTDAQLWELVDAGDDTYNIISKLSGYYLGTEPNGNVVVAANNGSDIFRWEFQPTGSSLDLGITVEEAPLVTSEDGMEDEISIVLDAPPATNVVLTINGITNEDEFSLSVSQVTFTPANWDTPQLVTITGVDDTEVDGVQYFTVEISVDDAQSDPSYSGFTATIEGYNSDDDGGGVGPPALGIYRIVNFDSGETLQVPNASTANLANITENAYEGLNHQHLELEYAGNNLYKLKFVHSGSYLDVAQGSAAPGTNVLQYEDNGGNTDAQFWQIVDAGDGTFHLISQAGGHYLGTQPNGNVYVQLNDGSDIFRWQFSTPSGPLGNGITVSPEVVAVSEDGQTDILSVVLTAAPTEDVVLTLVGISNIDEFNLSLSELTFTSENWDTPQEVTVSGVDDTDVDGVQYFEIEIAVDAVRSDALYTGFSLVVDGYNSDDDGGGVGAPVTGTYRLINRASGETLQVPDASLLDQANVAEGTYNNTDNQHFELEYAGNNLYSLRVLHSDKYLDVATASTAVDTNIWQYEGNGSDAQLWQIVDAGDGTFYLISELSGYYLGTEPDGNVIVKANDGSDTIRWEFTFTGYAPTAIAESDIIDGEAPLDVSFTGDASTDDIAVTGYLWDFGDGSTSTEANPIHTFDAAGSYDVVLTVTDGGGLTDTAAAITITVFAPNGAPTAVASSDVSEGEVPLEVSFTGDGSIDDIGINEYLWDFGDGVTATEANPVHTFMAVNTYEVSLTVTDAGGLTDTTTLSITVNPVNEAPTAMATSNINEGEAPLEVTFTGDGSTDDVAITEYLWDFEDGTTSTDANPIHTFNAVGTYDVLLTVTDAGGLTDTDMLTITVTAANGIPTAIATSDVSEGLAPLDVSFTGDGSIDDSGITEYLWDFGDGVISAEANPVHTFVAAGNYNVVLTVTDAGGLTDEDSLTITVTGANDNPTAVATSDISEGEAPLEVSFTGDGSTDDLGVTEYLWDFGDGVTSTEANPVHIFDTAGTFDVLLTVTDAGGLTDTATLTIEVIDNETNSQDVEIIIAPNPASQYAYIYFNDLSIDRNTIIGFTVHDTGGRLIAQYMESEVYSEQGMYTIPMFGLRDEFYAITISFTEGPSISKRVIVRN</sequence>
<dbReference type="InterPro" id="IPR022409">
    <property type="entry name" value="PKD/Chitinase_dom"/>
</dbReference>
<dbReference type="CDD" id="cd00146">
    <property type="entry name" value="PKD"/>
    <property type="match status" value="5"/>
</dbReference>
<dbReference type="SUPFAM" id="SSF49299">
    <property type="entry name" value="PKD domain"/>
    <property type="match status" value="5"/>
</dbReference>
<keyword evidence="4" id="KW-0812">Transmembrane</keyword>
<dbReference type="InterPro" id="IPR035992">
    <property type="entry name" value="Ricin_B-like_lectins"/>
</dbReference>
<dbReference type="PROSITE" id="PS51007">
    <property type="entry name" value="CYTC"/>
    <property type="match status" value="1"/>
</dbReference>
<accession>A0A5B2TME3</accession>
<evidence type="ECO:0000313" key="8">
    <source>
        <dbReference type="Proteomes" id="UP000323188"/>
    </source>
</evidence>
<dbReference type="SMART" id="SM00458">
    <property type="entry name" value="RICIN"/>
    <property type="match status" value="2"/>
</dbReference>
<dbReference type="Pfam" id="PF14200">
    <property type="entry name" value="RicinB_lectin_2"/>
    <property type="match status" value="3"/>
</dbReference>
<proteinExistence type="predicted"/>
<feature type="domain" description="PKD" evidence="5">
    <location>
        <begin position="1580"/>
        <end position="1660"/>
    </location>
</feature>
<evidence type="ECO:0000313" key="7">
    <source>
        <dbReference type="EMBL" id="KAA2215596.1"/>
    </source>
</evidence>
<keyword evidence="4" id="KW-0472">Membrane</keyword>
<dbReference type="SUPFAM" id="SSF50370">
    <property type="entry name" value="Ricin B-like lectins"/>
    <property type="match status" value="3"/>
</dbReference>
<evidence type="ECO:0000256" key="4">
    <source>
        <dbReference type="SAM" id="Phobius"/>
    </source>
</evidence>
<keyword evidence="4" id="KW-1133">Transmembrane helix</keyword>
<gene>
    <name evidence="7" type="ORF">F0361_18365</name>
</gene>
<dbReference type="SMART" id="SM00089">
    <property type="entry name" value="PKD"/>
    <property type="match status" value="5"/>
</dbReference>
<dbReference type="InterPro" id="IPR012938">
    <property type="entry name" value="Glc/Sorbosone_DH"/>
</dbReference>
<dbReference type="InterPro" id="IPR011042">
    <property type="entry name" value="6-blade_b-propeller_TolB-like"/>
</dbReference>
<dbReference type="InterPro" id="IPR035986">
    <property type="entry name" value="PKD_dom_sf"/>
</dbReference>
<name>A0A5B2TME3_9FLAO</name>
<feature type="transmembrane region" description="Helical" evidence="4">
    <location>
        <begin position="15"/>
        <end position="36"/>
    </location>
</feature>
<feature type="domain" description="PKD" evidence="5">
    <location>
        <begin position="1667"/>
        <end position="1752"/>
    </location>
</feature>
<dbReference type="GO" id="GO:0009055">
    <property type="term" value="F:electron transfer activity"/>
    <property type="evidence" value="ECO:0007669"/>
    <property type="project" value="InterPro"/>
</dbReference>
<dbReference type="Pfam" id="PF18911">
    <property type="entry name" value="PKD_4"/>
    <property type="match status" value="5"/>
</dbReference>
<dbReference type="Gene3D" id="2.120.10.30">
    <property type="entry name" value="TolB, C-terminal domain"/>
    <property type="match status" value="1"/>
</dbReference>
<keyword evidence="3" id="KW-0349">Heme</keyword>
<dbReference type="GO" id="GO:0020037">
    <property type="term" value="F:heme binding"/>
    <property type="evidence" value="ECO:0007669"/>
    <property type="project" value="InterPro"/>
</dbReference>
<organism evidence="7 8">
    <name type="scientific">Maribacter flavus</name>
    <dbReference type="NCBI Taxonomy" id="1658664"/>
    <lineage>
        <taxon>Bacteria</taxon>
        <taxon>Pseudomonadati</taxon>
        <taxon>Bacteroidota</taxon>
        <taxon>Flavobacteriia</taxon>
        <taxon>Flavobacteriales</taxon>
        <taxon>Flavobacteriaceae</taxon>
        <taxon>Maribacter</taxon>
    </lineage>
</organism>
<dbReference type="EMBL" id="VUOE01000004">
    <property type="protein sequence ID" value="KAA2215596.1"/>
    <property type="molecule type" value="Genomic_DNA"/>
</dbReference>
<dbReference type="Gene3D" id="2.80.10.50">
    <property type="match status" value="3"/>
</dbReference>
<dbReference type="SUPFAM" id="SSF50952">
    <property type="entry name" value="Soluble quinoprotein glucose dehydrogenase"/>
    <property type="match status" value="1"/>
</dbReference>
<dbReference type="InterPro" id="IPR000772">
    <property type="entry name" value="Ricin_B_lectin"/>
</dbReference>